<organism evidence="1 2">
    <name type="scientific">Parasponia andersonii</name>
    <name type="common">Sponia andersonii</name>
    <dbReference type="NCBI Taxonomy" id="3476"/>
    <lineage>
        <taxon>Eukaryota</taxon>
        <taxon>Viridiplantae</taxon>
        <taxon>Streptophyta</taxon>
        <taxon>Embryophyta</taxon>
        <taxon>Tracheophyta</taxon>
        <taxon>Spermatophyta</taxon>
        <taxon>Magnoliopsida</taxon>
        <taxon>eudicotyledons</taxon>
        <taxon>Gunneridae</taxon>
        <taxon>Pentapetalae</taxon>
        <taxon>rosids</taxon>
        <taxon>fabids</taxon>
        <taxon>Rosales</taxon>
        <taxon>Cannabaceae</taxon>
        <taxon>Parasponia</taxon>
    </lineage>
</organism>
<keyword evidence="2" id="KW-1185">Reference proteome</keyword>
<gene>
    <name evidence="1" type="ORF">PanWU01x14_335840</name>
</gene>
<feature type="non-terminal residue" evidence="1">
    <location>
        <position position="125"/>
    </location>
</feature>
<dbReference type="Pfam" id="PF14223">
    <property type="entry name" value="Retrotran_gag_2"/>
    <property type="match status" value="1"/>
</dbReference>
<dbReference type="STRING" id="3476.A0A2P5AG24"/>
<evidence type="ECO:0008006" key="3">
    <source>
        <dbReference type="Google" id="ProtNLM"/>
    </source>
</evidence>
<dbReference type="OrthoDB" id="1670072at2759"/>
<comment type="caution">
    <text evidence="1">The sequence shown here is derived from an EMBL/GenBank/DDBJ whole genome shotgun (WGS) entry which is preliminary data.</text>
</comment>
<name>A0A2P5AG24_PARAD</name>
<dbReference type="AlphaFoldDB" id="A0A2P5AG24"/>
<sequence length="125" mass="14364">MTKSLTNKLHQKQRLYSHRMAEGMSLEEHINIFKEIVSDLEALEVKYESEDLALILLCSLPPSYTPFRDTILYSRESLTLSVAYDSLLSKEKMDQIIIGTETQAEGLIARGRTQKRNSKSDNRSR</sequence>
<evidence type="ECO:0000313" key="1">
    <source>
        <dbReference type="EMBL" id="PON35495.1"/>
    </source>
</evidence>
<protein>
    <recommendedName>
        <fullName evidence="3">Retrovirus-related Pol polyprotein from transposon TNT 1-94</fullName>
    </recommendedName>
</protein>
<dbReference type="EMBL" id="JXTB01000610">
    <property type="protein sequence ID" value="PON35495.1"/>
    <property type="molecule type" value="Genomic_DNA"/>
</dbReference>
<accession>A0A2P5AG24</accession>
<evidence type="ECO:0000313" key="2">
    <source>
        <dbReference type="Proteomes" id="UP000237105"/>
    </source>
</evidence>
<proteinExistence type="predicted"/>
<dbReference type="Proteomes" id="UP000237105">
    <property type="component" value="Unassembled WGS sequence"/>
</dbReference>
<reference evidence="2" key="1">
    <citation type="submission" date="2016-06" db="EMBL/GenBank/DDBJ databases">
        <title>Parallel loss of symbiosis genes in relatives of nitrogen-fixing non-legume Parasponia.</title>
        <authorList>
            <person name="Van Velzen R."/>
            <person name="Holmer R."/>
            <person name="Bu F."/>
            <person name="Rutten L."/>
            <person name="Van Zeijl A."/>
            <person name="Liu W."/>
            <person name="Santuari L."/>
            <person name="Cao Q."/>
            <person name="Sharma T."/>
            <person name="Shen D."/>
            <person name="Roswanjaya Y."/>
            <person name="Wardhani T."/>
            <person name="Kalhor M.S."/>
            <person name="Jansen J."/>
            <person name="Van den Hoogen J."/>
            <person name="Gungor B."/>
            <person name="Hartog M."/>
            <person name="Hontelez J."/>
            <person name="Verver J."/>
            <person name="Yang W.-C."/>
            <person name="Schijlen E."/>
            <person name="Repin R."/>
            <person name="Schilthuizen M."/>
            <person name="Schranz E."/>
            <person name="Heidstra R."/>
            <person name="Miyata K."/>
            <person name="Fedorova E."/>
            <person name="Kohlen W."/>
            <person name="Bisseling T."/>
            <person name="Smit S."/>
            <person name="Geurts R."/>
        </authorList>
    </citation>
    <scope>NUCLEOTIDE SEQUENCE [LARGE SCALE GENOMIC DNA]</scope>
    <source>
        <strain evidence="2">cv. WU1-14</strain>
    </source>
</reference>